<organism evidence="1 2">
    <name type="scientific">Lentinula raphanica</name>
    <dbReference type="NCBI Taxonomy" id="153919"/>
    <lineage>
        <taxon>Eukaryota</taxon>
        <taxon>Fungi</taxon>
        <taxon>Dikarya</taxon>
        <taxon>Basidiomycota</taxon>
        <taxon>Agaricomycotina</taxon>
        <taxon>Agaricomycetes</taxon>
        <taxon>Agaricomycetidae</taxon>
        <taxon>Agaricales</taxon>
        <taxon>Marasmiineae</taxon>
        <taxon>Omphalotaceae</taxon>
        <taxon>Lentinula</taxon>
    </lineage>
</organism>
<dbReference type="EMBL" id="MU808114">
    <property type="protein sequence ID" value="KAJ3830863.1"/>
    <property type="molecule type" value="Genomic_DNA"/>
</dbReference>
<comment type="caution">
    <text evidence="1">The sequence shown here is derived from an EMBL/GenBank/DDBJ whole genome shotgun (WGS) entry which is preliminary data.</text>
</comment>
<evidence type="ECO:0000313" key="2">
    <source>
        <dbReference type="Proteomes" id="UP001163846"/>
    </source>
</evidence>
<reference evidence="1" key="1">
    <citation type="submission" date="2022-08" db="EMBL/GenBank/DDBJ databases">
        <authorList>
            <consortium name="DOE Joint Genome Institute"/>
            <person name="Min B."/>
            <person name="Riley R."/>
            <person name="Sierra-Patev S."/>
            <person name="Naranjo-Ortiz M."/>
            <person name="Looney B."/>
            <person name="Konkel Z."/>
            <person name="Slot J.C."/>
            <person name="Sakamoto Y."/>
            <person name="Steenwyk J.L."/>
            <person name="Rokas A."/>
            <person name="Carro J."/>
            <person name="Camarero S."/>
            <person name="Ferreira P."/>
            <person name="Molpeceres G."/>
            <person name="Ruiz-Duenas F.J."/>
            <person name="Serrano A."/>
            <person name="Henrissat B."/>
            <person name="Drula E."/>
            <person name="Hughes K.W."/>
            <person name="Mata J.L."/>
            <person name="Ishikawa N.K."/>
            <person name="Vargas-Isla R."/>
            <person name="Ushijima S."/>
            <person name="Smith C.A."/>
            <person name="Ahrendt S."/>
            <person name="Andreopoulos W."/>
            <person name="He G."/>
            <person name="Labutti K."/>
            <person name="Lipzen A."/>
            <person name="Ng V."/>
            <person name="Sandor L."/>
            <person name="Barry K."/>
            <person name="Martinez A.T."/>
            <person name="Xiao Y."/>
            <person name="Gibbons J.G."/>
            <person name="Terashima K."/>
            <person name="Hibbett D.S."/>
            <person name="Grigoriev I.V."/>
        </authorList>
    </citation>
    <scope>NUCLEOTIDE SEQUENCE</scope>
    <source>
        <strain evidence="1">TFB9207</strain>
    </source>
</reference>
<gene>
    <name evidence="1" type="ORF">F5878DRAFT_550136</name>
</gene>
<proteinExistence type="predicted"/>
<keyword evidence="2" id="KW-1185">Reference proteome</keyword>
<protein>
    <submittedName>
        <fullName evidence="1">Uncharacterized protein</fullName>
    </submittedName>
</protein>
<accession>A0AA38NUP1</accession>
<sequence length="319" mass="35284">LLDARDRVVAVLGGVPPAAAGSDWDENTAKLTAAMEACYKGSRFSQAQTGGRRGLFASRTVGYGYGNGRRLPLNYKVSGKANQVAVKELLETQAVRRVVGFTNTLFNAFAHKIYKEYDDTNSELLAHHPHLRSNFPEKTVFAALTLNLGPRSFSPPHMDADNGAGGWCTDTPAGNYDPDKGGHLVLWDMGLVIRFPPGSSILFPSALITHSTLPIQETETRYAFIQYSSGGLFRWRGNGFRSDKELQATASPEAKATHEAERASRWKLALQKFTRWSDLVNGDWQGKRRTEAGLDEISDLSDVSSEPRTKVRLLKKRRQ</sequence>
<name>A0AA38NUP1_9AGAR</name>
<evidence type="ECO:0000313" key="1">
    <source>
        <dbReference type="EMBL" id="KAJ3830863.1"/>
    </source>
</evidence>
<dbReference type="Proteomes" id="UP001163846">
    <property type="component" value="Unassembled WGS sequence"/>
</dbReference>
<dbReference type="Gene3D" id="3.60.130.30">
    <property type="match status" value="1"/>
</dbReference>
<dbReference type="AlphaFoldDB" id="A0AA38NUP1"/>
<feature type="non-terminal residue" evidence="1">
    <location>
        <position position="319"/>
    </location>
</feature>